<organism evidence="1 2">
    <name type="scientific">Candidatus Nealsonbacteria bacterium CG23_combo_of_CG06-09_8_20_14_all_36_12</name>
    <dbReference type="NCBI Taxonomy" id="1974718"/>
    <lineage>
        <taxon>Bacteria</taxon>
        <taxon>Candidatus Nealsoniibacteriota</taxon>
    </lineage>
</organism>
<dbReference type="Proteomes" id="UP000228681">
    <property type="component" value="Unassembled WGS sequence"/>
</dbReference>
<proteinExistence type="predicted"/>
<evidence type="ECO:0000313" key="2">
    <source>
        <dbReference type="Proteomes" id="UP000228681"/>
    </source>
</evidence>
<feature type="non-terminal residue" evidence="1">
    <location>
        <position position="71"/>
    </location>
</feature>
<dbReference type="EMBL" id="PCRS01000006">
    <property type="protein sequence ID" value="PIP25135.1"/>
    <property type="molecule type" value="Genomic_DNA"/>
</dbReference>
<dbReference type="AlphaFoldDB" id="A0A2G9Z0V9"/>
<evidence type="ECO:0000313" key="1">
    <source>
        <dbReference type="EMBL" id="PIP25135.1"/>
    </source>
</evidence>
<gene>
    <name evidence="1" type="ORF">COX34_00405</name>
</gene>
<name>A0A2G9Z0V9_9BACT</name>
<reference evidence="1 2" key="1">
    <citation type="submission" date="2017-09" db="EMBL/GenBank/DDBJ databases">
        <title>Depth-based differentiation of microbial function through sediment-hosted aquifers and enrichment of novel symbionts in the deep terrestrial subsurface.</title>
        <authorList>
            <person name="Probst A.J."/>
            <person name="Ladd B."/>
            <person name="Jarett J.K."/>
            <person name="Geller-Mcgrath D.E."/>
            <person name="Sieber C.M."/>
            <person name="Emerson J.B."/>
            <person name="Anantharaman K."/>
            <person name="Thomas B.C."/>
            <person name="Malmstrom R."/>
            <person name="Stieglmeier M."/>
            <person name="Klingl A."/>
            <person name="Woyke T."/>
            <person name="Ryan C.M."/>
            <person name="Banfield J.F."/>
        </authorList>
    </citation>
    <scope>NUCLEOTIDE SEQUENCE [LARGE SCALE GENOMIC DNA]</scope>
    <source>
        <strain evidence="1">CG23_combo_of_CG06-09_8_20_14_all_36_12</strain>
    </source>
</reference>
<protein>
    <submittedName>
        <fullName evidence="1">Uncharacterized protein</fullName>
    </submittedName>
</protein>
<sequence>MAIKPKSSLTQGSLPNRSKLPSIFKVRDKLKIFPFKKRGIFLAFPSFYQWKKLPKILKKNEKITLLILFFL</sequence>
<comment type="caution">
    <text evidence="1">The sequence shown here is derived from an EMBL/GenBank/DDBJ whole genome shotgun (WGS) entry which is preliminary data.</text>
</comment>
<accession>A0A2G9Z0V9</accession>